<dbReference type="Gene3D" id="3.30.40.10">
    <property type="entry name" value="Zinc/RING finger domain, C3HC4 (zinc finger)"/>
    <property type="match status" value="1"/>
</dbReference>
<feature type="domain" description="RING-type" evidence="10">
    <location>
        <begin position="117"/>
        <end position="164"/>
    </location>
</feature>
<sequence length="219" mass="24906">MITVWFLFSSITGFLLLTVRFSKPLPRYIPKWVYSWFSIIHRGCYTGAVIGYVLILLQLVIGLPTGILGFYIALYALYFGVLSRDVAEFTAENLVTKLGYYGGRDHIPSRSLSARICALCDQELDIGGGDNADIRILNCGHRYHDLCIRGWAMVGKKDTCAYCQEKIDLKDIASESVWQNISLQWGHILDALRYLIVWNPIILLAMHIAVYIIEIPFKH</sequence>
<evidence type="ECO:0000256" key="9">
    <source>
        <dbReference type="SAM" id="Phobius"/>
    </source>
</evidence>
<dbReference type="InterPro" id="IPR013083">
    <property type="entry name" value="Znf_RING/FYVE/PHD"/>
</dbReference>
<keyword evidence="4 8" id="KW-0863">Zinc-finger</keyword>
<organism evidence="11">
    <name type="scientific">Spongospora subterranea</name>
    <dbReference type="NCBI Taxonomy" id="70186"/>
    <lineage>
        <taxon>Eukaryota</taxon>
        <taxon>Sar</taxon>
        <taxon>Rhizaria</taxon>
        <taxon>Endomyxa</taxon>
        <taxon>Phytomyxea</taxon>
        <taxon>Plasmodiophorida</taxon>
        <taxon>Plasmodiophoridae</taxon>
        <taxon>Spongospora</taxon>
    </lineage>
</organism>
<reference evidence="11" key="1">
    <citation type="submission" date="2015-04" db="EMBL/GenBank/DDBJ databases">
        <title>The genome sequence of the plant pathogenic Rhizarian Plasmodiophora brassicae reveals insights in its biotrophic life cycle and the origin of chitin synthesis.</title>
        <authorList>
            <person name="Schwelm A."/>
            <person name="Fogelqvist J."/>
            <person name="Knaust A."/>
            <person name="Julke S."/>
            <person name="Lilja T."/>
            <person name="Dhandapani V."/>
            <person name="Bonilla-Rosso G."/>
            <person name="Karlsson M."/>
            <person name="Shevchenko A."/>
            <person name="Choi S.R."/>
            <person name="Kim H.G."/>
            <person name="Park J.Y."/>
            <person name="Lim Y.P."/>
            <person name="Ludwig-Muller J."/>
            <person name="Dixelius C."/>
        </authorList>
    </citation>
    <scope>NUCLEOTIDE SEQUENCE</scope>
    <source>
        <tissue evidence="11">Potato root galls</tissue>
    </source>
</reference>
<dbReference type="PANTHER" id="PTHR13407:SF0">
    <property type="entry name" value="FI05221P"/>
    <property type="match status" value="1"/>
</dbReference>
<dbReference type="GO" id="GO:0008270">
    <property type="term" value="F:zinc ion binding"/>
    <property type="evidence" value="ECO:0007669"/>
    <property type="project" value="UniProtKB-KW"/>
</dbReference>
<keyword evidence="5" id="KW-0862">Zinc</keyword>
<evidence type="ECO:0000256" key="5">
    <source>
        <dbReference type="ARBA" id="ARBA00022833"/>
    </source>
</evidence>
<evidence type="ECO:0000256" key="8">
    <source>
        <dbReference type="PROSITE-ProRule" id="PRU00175"/>
    </source>
</evidence>
<keyword evidence="3" id="KW-0479">Metal-binding</keyword>
<dbReference type="InterPro" id="IPR018957">
    <property type="entry name" value="Znf_C3HC4_RING-type"/>
</dbReference>
<name>A0A0H5QMI5_9EUKA</name>
<feature type="transmembrane region" description="Helical" evidence="9">
    <location>
        <begin position="191"/>
        <end position="213"/>
    </location>
</feature>
<evidence type="ECO:0000256" key="7">
    <source>
        <dbReference type="ARBA" id="ARBA00023136"/>
    </source>
</evidence>
<dbReference type="InterPro" id="IPR001841">
    <property type="entry name" value="Znf_RING"/>
</dbReference>
<keyword evidence="2 9" id="KW-0812">Transmembrane</keyword>
<dbReference type="PROSITE" id="PS50089">
    <property type="entry name" value="ZF_RING_2"/>
    <property type="match status" value="1"/>
</dbReference>
<dbReference type="GO" id="GO:0005789">
    <property type="term" value="C:endoplasmic reticulum membrane"/>
    <property type="evidence" value="ECO:0007669"/>
    <property type="project" value="TreeGrafter"/>
</dbReference>
<dbReference type="SUPFAM" id="SSF57850">
    <property type="entry name" value="RING/U-box"/>
    <property type="match status" value="1"/>
</dbReference>
<dbReference type="InterPro" id="IPR040176">
    <property type="entry name" value="RNF121/RNF175"/>
</dbReference>
<evidence type="ECO:0000256" key="2">
    <source>
        <dbReference type="ARBA" id="ARBA00022692"/>
    </source>
</evidence>
<evidence type="ECO:0000259" key="10">
    <source>
        <dbReference type="PROSITE" id="PS50089"/>
    </source>
</evidence>
<dbReference type="GO" id="GO:0000139">
    <property type="term" value="C:Golgi membrane"/>
    <property type="evidence" value="ECO:0007669"/>
    <property type="project" value="TreeGrafter"/>
</dbReference>
<accession>A0A0H5QMI5</accession>
<evidence type="ECO:0000256" key="1">
    <source>
        <dbReference type="ARBA" id="ARBA00004141"/>
    </source>
</evidence>
<dbReference type="Pfam" id="PF00097">
    <property type="entry name" value="zf-C3HC4"/>
    <property type="match status" value="1"/>
</dbReference>
<evidence type="ECO:0000313" key="11">
    <source>
        <dbReference type="EMBL" id="CRZ02606.1"/>
    </source>
</evidence>
<dbReference type="AlphaFoldDB" id="A0A0H5QMI5"/>
<keyword evidence="6 9" id="KW-1133">Transmembrane helix</keyword>
<protein>
    <recommendedName>
        <fullName evidence="10">RING-type domain-containing protein</fullName>
    </recommendedName>
</protein>
<evidence type="ECO:0000256" key="3">
    <source>
        <dbReference type="ARBA" id="ARBA00022723"/>
    </source>
</evidence>
<evidence type="ECO:0000256" key="6">
    <source>
        <dbReference type="ARBA" id="ARBA00022989"/>
    </source>
</evidence>
<evidence type="ECO:0000256" key="4">
    <source>
        <dbReference type="ARBA" id="ARBA00022771"/>
    </source>
</evidence>
<dbReference type="GO" id="GO:0036503">
    <property type="term" value="P:ERAD pathway"/>
    <property type="evidence" value="ECO:0007669"/>
    <property type="project" value="TreeGrafter"/>
</dbReference>
<dbReference type="GO" id="GO:0061630">
    <property type="term" value="F:ubiquitin protein ligase activity"/>
    <property type="evidence" value="ECO:0007669"/>
    <property type="project" value="TreeGrafter"/>
</dbReference>
<dbReference type="EMBL" id="HACM01002164">
    <property type="protein sequence ID" value="CRZ02606.1"/>
    <property type="molecule type" value="Transcribed_RNA"/>
</dbReference>
<comment type="subcellular location">
    <subcellularLocation>
        <location evidence="1">Membrane</location>
        <topology evidence="1">Multi-pass membrane protein</topology>
    </subcellularLocation>
</comment>
<dbReference type="SMART" id="SM00184">
    <property type="entry name" value="RING"/>
    <property type="match status" value="1"/>
</dbReference>
<feature type="transmembrane region" description="Helical" evidence="9">
    <location>
        <begin position="46"/>
        <end position="74"/>
    </location>
</feature>
<keyword evidence="7 9" id="KW-0472">Membrane</keyword>
<proteinExistence type="predicted"/>
<dbReference type="CDD" id="cd16475">
    <property type="entry name" value="RING-H2_RNF121-like"/>
    <property type="match status" value="1"/>
</dbReference>
<dbReference type="PANTHER" id="PTHR13407">
    <property type="entry name" value="RNF121 PROTEIN"/>
    <property type="match status" value="1"/>
</dbReference>